<dbReference type="Proteomes" id="UP001430953">
    <property type="component" value="Unassembled WGS sequence"/>
</dbReference>
<organism evidence="1 2">
    <name type="scientific">Cardiocondyla obscurior</name>
    <dbReference type="NCBI Taxonomy" id="286306"/>
    <lineage>
        <taxon>Eukaryota</taxon>
        <taxon>Metazoa</taxon>
        <taxon>Ecdysozoa</taxon>
        <taxon>Arthropoda</taxon>
        <taxon>Hexapoda</taxon>
        <taxon>Insecta</taxon>
        <taxon>Pterygota</taxon>
        <taxon>Neoptera</taxon>
        <taxon>Endopterygota</taxon>
        <taxon>Hymenoptera</taxon>
        <taxon>Apocrita</taxon>
        <taxon>Aculeata</taxon>
        <taxon>Formicoidea</taxon>
        <taxon>Formicidae</taxon>
        <taxon>Myrmicinae</taxon>
        <taxon>Cardiocondyla</taxon>
    </lineage>
</organism>
<accession>A0AAW2G202</accession>
<sequence>MKVKQKRRKRLRQTFRFAYRERQKHPLCTQVAEKPILLFTQSPPECLDRGKEKLQVPLPRISDRNFLGKSTTDRRVIRCRLGESRASGNTM</sequence>
<dbReference type="AlphaFoldDB" id="A0AAW2G202"/>
<evidence type="ECO:0000313" key="2">
    <source>
        <dbReference type="Proteomes" id="UP001430953"/>
    </source>
</evidence>
<comment type="caution">
    <text evidence="1">The sequence shown here is derived from an EMBL/GenBank/DDBJ whole genome shotgun (WGS) entry which is preliminary data.</text>
</comment>
<keyword evidence="2" id="KW-1185">Reference proteome</keyword>
<dbReference type="EMBL" id="JADYXP020000006">
    <property type="protein sequence ID" value="KAL0121547.1"/>
    <property type="molecule type" value="Genomic_DNA"/>
</dbReference>
<reference evidence="1 2" key="1">
    <citation type="submission" date="2023-03" db="EMBL/GenBank/DDBJ databases">
        <title>High recombination rates correlate with genetic variation in Cardiocondyla obscurior ants.</title>
        <authorList>
            <person name="Errbii M."/>
        </authorList>
    </citation>
    <scope>NUCLEOTIDE SEQUENCE [LARGE SCALE GENOMIC DNA]</scope>
    <source>
        <strain evidence="1">Alpha-2009</strain>
        <tissue evidence="1">Whole body</tissue>
    </source>
</reference>
<proteinExistence type="predicted"/>
<protein>
    <submittedName>
        <fullName evidence="1">Uncharacterized protein</fullName>
    </submittedName>
</protein>
<evidence type="ECO:0000313" key="1">
    <source>
        <dbReference type="EMBL" id="KAL0121547.1"/>
    </source>
</evidence>
<name>A0AAW2G202_9HYME</name>
<gene>
    <name evidence="1" type="ORF">PUN28_006812</name>
</gene>